<evidence type="ECO:0000313" key="2">
    <source>
        <dbReference type="Proteomes" id="UP000439113"/>
    </source>
</evidence>
<reference evidence="1 2" key="1">
    <citation type="submission" date="2019-11" db="EMBL/GenBank/DDBJ databases">
        <title>Whole-genome sequence of a Rhodoblastus acidophilus DSM 142.</title>
        <authorList>
            <person name="Kyndt J.A."/>
            <person name="Meyer T.E."/>
        </authorList>
    </citation>
    <scope>NUCLEOTIDE SEQUENCE [LARGE SCALE GENOMIC DNA]</scope>
    <source>
        <strain evidence="1 2">DSM 142</strain>
    </source>
</reference>
<dbReference type="EMBL" id="WNKS01000025">
    <property type="protein sequence ID" value="MTV33002.1"/>
    <property type="molecule type" value="Genomic_DNA"/>
</dbReference>
<organism evidence="1 2">
    <name type="scientific">Rhodoblastus acidophilus</name>
    <name type="common">Rhodopseudomonas acidophila</name>
    <dbReference type="NCBI Taxonomy" id="1074"/>
    <lineage>
        <taxon>Bacteria</taxon>
        <taxon>Pseudomonadati</taxon>
        <taxon>Pseudomonadota</taxon>
        <taxon>Alphaproteobacteria</taxon>
        <taxon>Hyphomicrobiales</taxon>
        <taxon>Rhodoblastaceae</taxon>
        <taxon>Rhodoblastus</taxon>
    </lineage>
</organism>
<dbReference type="AlphaFoldDB" id="A0A6N8DQW1"/>
<proteinExistence type="predicted"/>
<protein>
    <submittedName>
        <fullName evidence="1">Uncharacterized protein</fullName>
    </submittedName>
</protein>
<dbReference type="OrthoDB" id="8471964at2"/>
<dbReference type="RefSeq" id="WP_155447683.1">
    <property type="nucleotide sequence ID" value="NZ_JAOQNR010000024.1"/>
</dbReference>
<dbReference type="Proteomes" id="UP000439113">
    <property type="component" value="Unassembled WGS sequence"/>
</dbReference>
<name>A0A6N8DQW1_RHOAC</name>
<evidence type="ECO:0000313" key="1">
    <source>
        <dbReference type="EMBL" id="MTV33002.1"/>
    </source>
</evidence>
<accession>A0A6N8DQW1</accession>
<sequence length="72" mass="8281">MDHPTVPTESPIQVPRWRVTITYRADANRPGLTRLVADQDEAAEYVRTAPYFDEIEFIDLVLIPRRQAEQAA</sequence>
<comment type="caution">
    <text evidence="1">The sequence shown here is derived from an EMBL/GenBank/DDBJ whole genome shotgun (WGS) entry which is preliminary data.</text>
</comment>
<gene>
    <name evidence="1" type="ORF">GJ654_18645</name>
</gene>